<dbReference type="GO" id="GO:0005509">
    <property type="term" value="F:calcium ion binding"/>
    <property type="evidence" value="ECO:0007669"/>
    <property type="project" value="InterPro"/>
</dbReference>
<dbReference type="EMBL" id="ATBP01003247">
    <property type="protein sequence ID" value="ETR65067.1"/>
    <property type="molecule type" value="Genomic_DNA"/>
</dbReference>
<organism evidence="1 2">
    <name type="scientific">Candidatus Magnetoglobus multicellularis str. Araruama</name>
    <dbReference type="NCBI Taxonomy" id="890399"/>
    <lineage>
        <taxon>Bacteria</taxon>
        <taxon>Pseudomonadati</taxon>
        <taxon>Thermodesulfobacteriota</taxon>
        <taxon>Desulfobacteria</taxon>
        <taxon>Desulfobacterales</taxon>
        <taxon>Desulfobacteraceae</taxon>
        <taxon>Candidatus Magnetoglobus</taxon>
    </lineage>
</organism>
<evidence type="ECO:0000313" key="1">
    <source>
        <dbReference type="EMBL" id="ETR65067.1"/>
    </source>
</evidence>
<accession>A0A1V1NR68</accession>
<dbReference type="SUPFAM" id="SSF49313">
    <property type="entry name" value="Cadherin-like"/>
    <property type="match status" value="2"/>
</dbReference>
<dbReference type="AlphaFoldDB" id="A0A1V1NR68"/>
<feature type="non-terminal residue" evidence="1">
    <location>
        <position position="248"/>
    </location>
</feature>
<dbReference type="InterPro" id="IPR013783">
    <property type="entry name" value="Ig-like_fold"/>
</dbReference>
<proteinExistence type="predicted"/>
<evidence type="ECO:0000313" key="2">
    <source>
        <dbReference type="Proteomes" id="UP000189670"/>
    </source>
</evidence>
<name>A0A1V1NR68_9BACT</name>
<comment type="caution">
    <text evidence="1">The sequence shown here is derived from an EMBL/GenBank/DDBJ whole genome shotgun (WGS) entry which is preliminary data.</text>
</comment>
<dbReference type="InterPro" id="IPR015919">
    <property type="entry name" value="Cadherin-like_sf"/>
</dbReference>
<dbReference type="Gene3D" id="2.60.40.10">
    <property type="entry name" value="Immunoglobulins"/>
    <property type="match status" value="3"/>
</dbReference>
<gene>
    <name evidence="1" type="ORF">OMM_14866</name>
</gene>
<dbReference type="Proteomes" id="UP000189670">
    <property type="component" value="Unassembled WGS sequence"/>
</dbReference>
<dbReference type="GO" id="GO:0016020">
    <property type="term" value="C:membrane"/>
    <property type="evidence" value="ECO:0007669"/>
    <property type="project" value="InterPro"/>
</dbReference>
<protein>
    <submittedName>
        <fullName evidence="1">Uncharacterized protein</fullName>
    </submittedName>
</protein>
<feature type="non-terminal residue" evidence="1">
    <location>
        <position position="1"/>
    </location>
</feature>
<reference evidence="2" key="1">
    <citation type="submission" date="2012-11" db="EMBL/GenBank/DDBJ databases">
        <authorList>
            <person name="Lucero-Rivera Y.E."/>
            <person name="Tovar-Ramirez D."/>
        </authorList>
    </citation>
    <scope>NUCLEOTIDE SEQUENCE [LARGE SCALE GENOMIC DNA]</scope>
    <source>
        <strain evidence="2">Araruama</strain>
    </source>
</reference>
<dbReference type="CDD" id="cd11304">
    <property type="entry name" value="Cadherin_repeat"/>
    <property type="match status" value="1"/>
</dbReference>
<dbReference type="Pfam" id="PF05345">
    <property type="entry name" value="He_PIG"/>
    <property type="match status" value="2"/>
</dbReference>
<sequence>PPYYWRIKSGALLTGLTFNSATGVISGKPTHENEIRSFTVEITDSDTPAQKACQTFTIQVLPQELYIITAELPLARINQAYQHLIRATMGIPPYHWRVINGLLPQGIQLIDDPQTARIEGKPIETGEFYFDIEVTDTSLPPNHATKTFKLVVQGSVEITNDNLKDACSNQYYSDRIIALNGTLPYSFQIIDGNLPDNVQLNINTGDITGIPTLQPGNHATFTVRVTDSGKPSASDEKTFYIYGRHCPL</sequence>